<name>A0A7K1SCK7_9BACT</name>
<reference evidence="9 10" key="1">
    <citation type="submission" date="2019-12" db="EMBL/GenBank/DDBJ databases">
        <title>Spirosoma sp. HMF4905 genome sequencing and assembly.</title>
        <authorList>
            <person name="Kang H."/>
            <person name="Cha I."/>
            <person name="Kim H."/>
            <person name="Joh K."/>
        </authorList>
    </citation>
    <scope>NUCLEOTIDE SEQUENCE [LARGE SCALE GENOMIC DNA]</scope>
    <source>
        <strain evidence="9 10">HMF4905</strain>
    </source>
</reference>
<proteinExistence type="inferred from homology"/>
<feature type="chain" id="PRO_5029634160" evidence="8">
    <location>
        <begin position="19"/>
        <end position="464"/>
    </location>
</feature>
<dbReference type="PANTHER" id="PTHR30026:SF20">
    <property type="entry name" value="OUTER MEMBRANE PROTEIN TOLC"/>
    <property type="match status" value="1"/>
</dbReference>
<accession>A0A7K1SCK7</accession>
<evidence type="ECO:0000256" key="1">
    <source>
        <dbReference type="ARBA" id="ARBA00004442"/>
    </source>
</evidence>
<keyword evidence="7" id="KW-0998">Cell outer membrane</keyword>
<dbReference type="SUPFAM" id="SSF56954">
    <property type="entry name" value="Outer membrane efflux proteins (OEP)"/>
    <property type="match status" value="1"/>
</dbReference>
<evidence type="ECO:0000313" key="10">
    <source>
        <dbReference type="Proteomes" id="UP000436006"/>
    </source>
</evidence>
<sequence length="464" mass="51493">MKLSSWFIFTCLPSLALAQQSTQPAQTPIQRALRNATIVQQGEIVTLANAIQTALAQNYQIKITQAQQQIANYNNTLGNAGFLPVLSGNLTNNNSNQHIRQSYLIQTTQPTDLPGVVSKNTTASVNLNWNIFNGFATFYVLDQLKELVKISEVNTRANIEATVASVSSAYYNVVRQLQRLLAVRQALDISQYRLDLAKTNFEVGSFSKVDYLTAQVDYNVDSASLIAQQLALSNAKILLNTLLVRDPVTEFAVQDTILVRSNLVLEQLRESLLANNPLLAAAVLNRRVADLNIKLAEAQQYPTVNLLSGYAYTAINNQAGGTSILASAHNNGLTYGIQASLPIFNGFNLRRQKQVAAVNSLAAEYQTNNQRVQLEQALTQTFQQYRSNLQLLSLEVQNYKITTQNVDIAYDRYRLGTLTAVGFRDVQRNLLDAQLRLIDAEYNSKTAEIELLRLSSTITQELGR</sequence>
<evidence type="ECO:0000256" key="3">
    <source>
        <dbReference type="ARBA" id="ARBA00022448"/>
    </source>
</evidence>
<comment type="caution">
    <text evidence="9">The sequence shown here is derived from an EMBL/GenBank/DDBJ whole genome shotgun (WGS) entry which is preliminary data.</text>
</comment>
<protein>
    <submittedName>
        <fullName evidence="9">TolC family protein</fullName>
    </submittedName>
</protein>
<dbReference type="GO" id="GO:0015288">
    <property type="term" value="F:porin activity"/>
    <property type="evidence" value="ECO:0007669"/>
    <property type="project" value="TreeGrafter"/>
</dbReference>
<dbReference type="GO" id="GO:1990281">
    <property type="term" value="C:efflux pump complex"/>
    <property type="evidence" value="ECO:0007669"/>
    <property type="project" value="TreeGrafter"/>
</dbReference>
<evidence type="ECO:0000256" key="7">
    <source>
        <dbReference type="ARBA" id="ARBA00023237"/>
    </source>
</evidence>
<keyword evidence="5" id="KW-0812">Transmembrane</keyword>
<dbReference type="InterPro" id="IPR051906">
    <property type="entry name" value="TolC-like"/>
</dbReference>
<dbReference type="Pfam" id="PF02321">
    <property type="entry name" value="OEP"/>
    <property type="match status" value="2"/>
</dbReference>
<dbReference type="RefSeq" id="WP_157586164.1">
    <property type="nucleotide sequence ID" value="NZ_WPIN01000005.1"/>
</dbReference>
<evidence type="ECO:0000256" key="5">
    <source>
        <dbReference type="ARBA" id="ARBA00022692"/>
    </source>
</evidence>
<dbReference type="EMBL" id="WPIN01000005">
    <property type="protein sequence ID" value="MVM31539.1"/>
    <property type="molecule type" value="Genomic_DNA"/>
</dbReference>
<evidence type="ECO:0000256" key="2">
    <source>
        <dbReference type="ARBA" id="ARBA00007613"/>
    </source>
</evidence>
<comment type="subcellular location">
    <subcellularLocation>
        <location evidence="1">Cell outer membrane</location>
    </subcellularLocation>
</comment>
<evidence type="ECO:0000256" key="4">
    <source>
        <dbReference type="ARBA" id="ARBA00022452"/>
    </source>
</evidence>
<dbReference type="GO" id="GO:0015562">
    <property type="term" value="F:efflux transmembrane transporter activity"/>
    <property type="evidence" value="ECO:0007669"/>
    <property type="project" value="InterPro"/>
</dbReference>
<dbReference type="InterPro" id="IPR003423">
    <property type="entry name" value="OMP_efflux"/>
</dbReference>
<keyword evidence="8" id="KW-0732">Signal</keyword>
<dbReference type="Proteomes" id="UP000436006">
    <property type="component" value="Unassembled WGS sequence"/>
</dbReference>
<evidence type="ECO:0000256" key="6">
    <source>
        <dbReference type="ARBA" id="ARBA00023136"/>
    </source>
</evidence>
<keyword evidence="3" id="KW-0813">Transport</keyword>
<evidence type="ECO:0000313" key="9">
    <source>
        <dbReference type="EMBL" id="MVM31539.1"/>
    </source>
</evidence>
<comment type="similarity">
    <text evidence="2">Belongs to the outer membrane factor (OMF) (TC 1.B.17) family.</text>
</comment>
<keyword evidence="6" id="KW-0472">Membrane</keyword>
<evidence type="ECO:0000256" key="8">
    <source>
        <dbReference type="SAM" id="SignalP"/>
    </source>
</evidence>
<dbReference type="Gene3D" id="1.20.1600.10">
    <property type="entry name" value="Outer membrane efflux proteins (OEP)"/>
    <property type="match status" value="1"/>
</dbReference>
<gene>
    <name evidence="9" type="ORF">GO755_15945</name>
</gene>
<dbReference type="PANTHER" id="PTHR30026">
    <property type="entry name" value="OUTER MEMBRANE PROTEIN TOLC"/>
    <property type="match status" value="1"/>
</dbReference>
<feature type="signal peptide" evidence="8">
    <location>
        <begin position="1"/>
        <end position="18"/>
    </location>
</feature>
<organism evidence="9 10">
    <name type="scientific">Spirosoma arboris</name>
    <dbReference type="NCBI Taxonomy" id="2682092"/>
    <lineage>
        <taxon>Bacteria</taxon>
        <taxon>Pseudomonadati</taxon>
        <taxon>Bacteroidota</taxon>
        <taxon>Cytophagia</taxon>
        <taxon>Cytophagales</taxon>
        <taxon>Cytophagaceae</taxon>
        <taxon>Spirosoma</taxon>
    </lineage>
</organism>
<keyword evidence="10" id="KW-1185">Reference proteome</keyword>
<dbReference type="AlphaFoldDB" id="A0A7K1SCK7"/>
<dbReference type="GO" id="GO:0009279">
    <property type="term" value="C:cell outer membrane"/>
    <property type="evidence" value="ECO:0007669"/>
    <property type="project" value="UniProtKB-SubCell"/>
</dbReference>
<keyword evidence="4" id="KW-1134">Transmembrane beta strand</keyword>